<evidence type="ECO:0000256" key="1">
    <source>
        <dbReference type="SAM" id="MobiDB-lite"/>
    </source>
</evidence>
<reference evidence="4" key="1">
    <citation type="submission" date="2023-07" db="EMBL/GenBank/DDBJ databases">
        <title>30 novel species of actinomycetes from the DSMZ collection.</title>
        <authorList>
            <person name="Nouioui I."/>
        </authorList>
    </citation>
    <scope>NUCLEOTIDE SEQUENCE [LARGE SCALE GENOMIC DNA]</scope>
    <source>
        <strain evidence="4">DSM 44743</strain>
    </source>
</reference>
<sequence>MGRRNRDRRERRPQRPKTVPHAHGEVGGAGSFRCAGCRLEVPAIAPGTSHRNHCPHCLTSLHVDRRIPGDRAADCRGPMVALSLAGRTDGEWRLVHRCSRCGELSVNRIAGDDNARALVRLAVRPLAGAPSGFAAAARGALARL</sequence>
<dbReference type="Pfam" id="PF12647">
    <property type="entry name" value="RNHCP"/>
    <property type="match status" value="1"/>
</dbReference>
<evidence type="ECO:0000313" key="4">
    <source>
        <dbReference type="Proteomes" id="UP001183390"/>
    </source>
</evidence>
<proteinExistence type="predicted"/>
<keyword evidence="4" id="KW-1185">Reference proteome</keyword>
<name>A0ABU2M6T0_9ACTN</name>
<protein>
    <submittedName>
        <fullName evidence="3">RNHCP domain-containing protein</fullName>
    </submittedName>
</protein>
<evidence type="ECO:0000259" key="2">
    <source>
        <dbReference type="Pfam" id="PF12647"/>
    </source>
</evidence>
<dbReference type="EMBL" id="JAVREP010000002">
    <property type="protein sequence ID" value="MDT0327926.1"/>
    <property type="molecule type" value="Genomic_DNA"/>
</dbReference>
<dbReference type="InterPro" id="IPR024439">
    <property type="entry name" value="RNHCP"/>
</dbReference>
<dbReference type="Proteomes" id="UP001183390">
    <property type="component" value="Unassembled WGS sequence"/>
</dbReference>
<feature type="region of interest" description="Disordered" evidence="1">
    <location>
        <begin position="1"/>
        <end position="25"/>
    </location>
</feature>
<dbReference type="RefSeq" id="WP_311510673.1">
    <property type="nucleotide sequence ID" value="NZ_JAVREP010000002.1"/>
</dbReference>
<organism evidence="3 4">
    <name type="scientific">Nocardiopsis lambiniae</name>
    <dbReference type="NCBI Taxonomy" id="3075539"/>
    <lineage>
        <taxon>Bacteria</taxon>
        <taxon>Bacillati</taxon>
        <taxon>Actinomycetota</taxon>
        <taxon>Actinomycetes</taxon>
        <taxon>Streptosporangiales</taxon>
        <taxon>Nocardiopsidaceae</taxon>
        <taxon>Nocardiopsis</taxon>
    </lineage>
</organism>
<evidence type="ECO:0000313" key="3">
    <source>
        <dbReference type="EMBL" id="MDT0327926.1"/>
    </source>
</evidence>
<feature type="compositionally biased region" description="Basic residues" evidence="1">
    <location>
        <begin position="1"/>
        <end position="20"/>
    </location>
</feature>
<comment type="caution">
    <text evidence="3">The sequence shown here is derived from an EMBL/GenBank/DDBJ whole genome shotgun (WGS) entry which is preliminary data.</text>
</comment>
<accession>A0ABU2M6T0</accession>
<feature type="domain" description="RNHCP" evidence="2">
    <location>
        <begin position="31"/>
        <end position="118"/>
    </location>
</feature>
<gene>
    <name evidence="3" type="ORF">RM479_05820</name>
</gene>